<dbReference type="EMBL" id="CZAP01000034">
    <property type="protein sequence ID" value="CUQ24746.1"/>
    <property type="molecule type" value="Genomic_DNA"/>
</dbReference>
<reference evidence="2 3" key="1">
    <citation type="submission" date="2015-09" db="EMBL/GenBank/DDBJ databases">
        <authorList>
            <consortium name="Pathogen Informatics"/>
        </authorList>
    </citation>
    <scope>NUCLEOTIDE SEQUENCE [LARGE SCALE GENOMIC DNA]</scope>
    <source>
        <strain evidence="2 3">2789STDY5834899</strain>
    </source>
</reference>
<protein>
    <submittedName>
        <fullName evidence="2">Putative replication protein B</fullName>
    </submittedName>
</protein>
<dbReference type="GO" id="GO:0006270">
    <property type="term" value="P:DNA replication initiation"/>
    <property type="evidence" value="ECO:0007669"/>
    <property type="project" value="InterPro"/>
</dbReference>
<comment type="similarity">
    <text evidence="1">Belongs to the initiator RepB protein family.</text>
</comment>
<dbReference type="Pfam" id="PF01051">
    <property type="entry name" value="Rep3_N"/>
    <property type="match status" value="1"/>
</dbReference>
<dbReference type="InterPro" id="IPR036388">
    <property type="entry name" value="WH-like_DNA-bd_sf"/>
</dbReference>
<evidence type="ECO:0000313" key="3">
    <source>
        <dbReference type="Proteomes" id="UP000095576"/>
    </source>
</evidence>
<evidence type="ECO:0000256" key="1">
    <source>
        <dbReference type="ARBA" id="ARBA00038283"/>
    </source>
</evidence>
<gene>
    <name evidence="2" type="ORF">ERS852511_04916</name>
</gene>
<dbReference type="Proteomes" id="UP000095576">
    <property type="component" value="Unassembled WGS sequence"/>
</dbReference>
<accession>A0A174UTS3</accession>
<proteinExistence type="inferred from homology"/>
<dbReference type="Pfam" id="PF21205">
    <property type="entry name" value="Rep3_C"/>
    <property type="match status" value="1"/>
</dbReference>
<dbReference type="InterPro" id="IPR036390">
    <property type="entry name" value="WH_DNA-bd_sf"/>
</dbReference>
<dbReference type="GO" id="GO:0003887">
    <property type="term" value="F:DNA-directed DNA polymerase activity"/>
    <property type="evidence" value="ECO:0007669"/>
    <property type="project" value="InterPro"/>
</dbReference>
<dbReference type="Gene3D" id="1.10.10.10">
    <property type="entry name" value="Winged helix-like DNA-binding domain superfamily/Winged helix DNA-binding domain"/>
    <property type="match status" value="2"/>
</dbReference>
<dbReference type="AlphaFoldDB" id="A0A174UTS3"/>
<organism evidence="2 3">
    <name type="scientific">Bacteroides thetaiotaomicron</name>
    <dbReference type="NCBI Taxonomy" id="818"/>
    <lineage>
        <taxon>Bacteria</taxon>
        <taxon>Pseudomonadati</taxon>
        <taxon>Bacteroidota</taxon>
        <taxon>Bacteroidia</taxon>
        <taxon>Bacteroidales</taxon>
        <taxon>Bacteroidaceae</taxon>
        <taxon>Bacteroides</taxon>
    </lineage>
</organism>
<sequence length="364" mass="41984">MAVSFISLTLSRTQKKKPMATNDITLYIPPTEEEVMLIQPNNVTFGQYSVTEWQENLLTLISDQIQQHMTREKQLPKDLFNQPVVEIKCDEAGGKNNKSKVLKEAIAMMRKNFSFRWVHPNIHQTVETFGVVITTVHNIKGTNRVALTLNPWAIPFLLYYGTGVGGTRYGKNIALTLRGNYTKRLYKIICSQRDRREYYYSIDQFCKDLEIPASYSNAQIDQKVLRPAQTRIKESEADVWFDYKFICKTPKKGQKPKADTIILFIHARNPQELRGDQQQQYSFVYRWVYGALSYPSDNTPVRALDKILESGRLKDVYDRCAYYDDKVCSGEMSTAHAQNSLAKMLREDFGIKARGKKKDPDLFG</sequence>
<dbReference type="InterPro" id="IPR000525">
    <property type="entry name" value="Initiator_Rep_WH1"/>
</dbReference>
<name>A0A174UTS3_BACT4</name>
<evidence type="ECO:0000313" key="2">
    <source>
        <dbReference type="EMBL" id="CUQ24746.1"/>
    </source>
</evidence>
<dbReference type="SUPFAM" id="SSF46785">
    <property type="entry name" value="Winged helix' DNA-binding domain"/>
    <property type="match status" value="1"/>
</dbReference>